<feature type="compositionally biased region" description="Basic residues" evidence="1">
    <location>
        <begin position="147"/>
        <end position="158"/>
    </location>
</feature>
<evidence type="ECO:0000313" key="3">
    <source>
        <dbReference type="EMBL" id="GIM67175.1"/>
    </source>
</evidence>
<keyword evidence="2" id="KW-0812">Transmembrane</keyword>
<feature type="region of interest" description="Disordered" evidence="1">
    <location>
        <begin position="147"/>
        <end position="170"/>
    </location>
</feature>
<sequence>MLALLATAAVVFVMLRSPVTPQTVVNSSNTGLTTTWHDGSNKLEVTAIGFRKKSVAKVRIGSEAWREIRADENGTVHLVVELGPAAGRAGTSVLVSGRSAGAGSRTLLGGLPPAASAHGPRDALPWALAGLLVVMALITGFGHRPRRGIHRRGARRTPRVPAETASLSLA</sequence>
<dbReference type="Proteomes" id="UP000680865">
    <property type="component" value="Unassembled WGS sequence"/>
</dbReference>
<evidence type="ECO:0000256" key="2">
    <source>
        <dbReference type="SAM" id="Phobius"/>
    </source>
</evidence>
<accession>A0A919S8U9</accession>
<keyword evidence="4" id="KW-1185">Reference proteome</keyword>
<organism evidence="3 4">
    <name type="scientific">Winogradskya consettensis</name>
    <dbReference type="NCBI Taxonomy" id="113560"/>
    <lineage>
        <taxon>Bacteria</taxon>
        <taxon>Bacillati</taxon>
        <taxon>Actinomycetota</taxon>
        <taxon>Actinomycetes</taxon>
        <taxon>Micromonosporales</taxon>
        <taxon>Micromonosporaceae</taxon>
        <taxon>Winogradskya</taxon>
    </lineage>
</organism>
<keyword evidence="2" id="KW-0472">Membrane</keyword>
<gene>
    <name evidence="3" type="ORF">Aco04nite_05100</name>
</gene>
<comment type="caution">
    <text evidence="3">The sequence shown here is derived from an EMBL/GenBank/DDBJ whole genome shotgun (WGS) entry which is preliminary data.</text>
</comment>
<feature type="transmembrane region" description="Helical" evidence="2">
    <location>
        <begin position="123"/>
        <end position="142"/>
    </location>
</feature>
<name>A0A919S8U9_9ACTN</name>
<evidence type="ECO:0000256" key="1">
    <source>
        <dbReference type="SAM" id="MobiDB-lite"/>
    </source>
</evidence>
<dbReference type="EMBL" id="BOQP01000003">
    <property type="protein sequence ID" value="GIM67175.1"/>
    <property type="molecule type" value="Genomic_DNA"/>
</dbReference>
<proteinExistence type="predicted"/>
<evidence type="ECO:0000313" key="4">
    <source>
        <dbReference type="Proteomes" id="UP000680865"/>
    </source>
</evidence>
<dbReference type="AlphaFoldDB" id="A0A919S8U9"/>
<reference evidence="3" key="1">
    <citation type="submission" date="2021-03" db="EMBL/GenBank/DDBJ databases">
        <title>Whole genome shotgun sequence of Actinoplanes consettensis NBRC 14913.</title>
        <authorList>
            <person name="Komaki H."/>
            <person name="Tamura T."/>
        </authorList>
    </citation>
    <scope>NUCLEOTIDE SEQUENCE</scope>
    <source>
        <strain evidence="3">NBRC 14913</strain>
    </source>
</reference>
<protein>
    <submittedName>
        <fullName evidence="3">Uncharacterized protein</fullName>
    </submittedName>
</protein>
<keyword evidence="2" id="KW-1133">Transmembrane helix</keyword>